<protein>
    <recommendedName>
        <fullName evidence="1">Parvulin-like PPIase</fullName>
    </recommendedName>
    <alternativeName>
        <fullName evidence="3">Peptidyl-prolyl cis-trans isomerase plp</fullName>
    </alternativeName>
    <alternativeName>
        <fullName evidence="4">Rotamase plp</fullName>
    </alternativeName>
</protein>
<dbReference type="SUPFAM" id="SSF109998">
    <property type="entry name" value="Triger factor/SurA peptide-binding domain-like"/>
    <property type="match status" value="1"/>
</dbReference>
<dbReference type="PANTHER" id="PTHR47637:SF1">
    <property type="entry name" value="CHAPERONE SURA"/>
    <property type="match status" value="1"/>
</dbReference>
<organism evidence="8 9">
    <name type="scientific">Rhodovulum visakhapatnamense</name>
    <dbReference type="NCBI Taxonomy" id="364297"/>
    <lineage>
        <taxon>Bacteria</taxon>
        <taxon>Pseudomonadati</taxon>
        <taxon>Pseudomonadota</taxon>
        <taxon>Alphaproteobacteria</taxon>
        <taxon>Rhodobacterales</taxon>
        <taxon>Paracoccaceae</taxon>
        <taxon>Rhodovulum</taxon>
    </lineage>
</organism>
<keyword evidence="5" id="KW-0697">Rotamase</keyword>
<dbReference type="InterPro" id="IPR023058">
    <property type="entry name" value="PPIase_PpiC_CS"/>
</dbReference>
<dbReference type="Gene3D" id="1.10.4030.10">
    <property type="entry name" value="Porin chaperone SurA, peptide-binding domain"/>
    <property type="match status" value="1"/>
</dbReference>
<gene>
    <name evidence="8" type="ORF">EV657_11436</name>
</gene>
<evidence type="ECO:0000256" key="2">
    <source>
        <dbReference type="ARBA" id="ARBA00022729"/>
    </source>
</evidence>
<evidence type="ECO:0000313" key="9">
    <source>
        <dbReference type="Proteomes" id="UP000295484"/>
    </source>
</evidence>
<evidence type="ECO:0000256" key="6">
    <source>
        <dbReference type="SAM" id="SignalP"/>
    </source>
</evidence>
<dbReference type="InterPro" id="IPR000297">
    <property type="entry name" value="PPIase_PpiC"/>
</dbReference>
<accession>A0A4R8FYE4</accession>
<dbReference type="GO" id="GO:0003755">
    <property type="term" value="F:peptidyl-prolyl cis-trans isomerase activity"/>
    <property type="evidence" value="ECO:0007669"/>
    <property type="project" value="UniProtKB-KW"/>
</dbReference>
<reference evidence="8 9" key="1">
    <citation type="submission" date="2019-03" db="EMBL/GenBank/DDBJ databases">
        <title>Genomic Encyclopedia of Type Strains, Phase IV (KMG-IV): sequencing the most valuable type-strain genomes for metagenomic binning, comparative biology and taxonomic classification.</title>
        <authorList>
            <person name="Goeker M."/>
        </authorList>
    </citation>
    <scope>NUCLEOTIDE SEQUENCE [LARGE SCALE GENOMIC DNA]</scope>
    <source>
        <strain evidence="8 9">JA181</strain>
    </source>
</reference>
<feature type="chain" id="PRO_5020400064" description="Parvulin-like PPIase" evidence="6">
    <location>
        <begin position="26"/>
        <end position="411"/>
    </location>
</feature>
<name>A0A4R8FYE4_9RHOB</name>
<dbReference type="Pfam" id="PF13624">
    <property type="entry name" value="SurA_N_3"/>
    <property type="match status" value="1"/>
</dbReference>
<dbReference type="Pfam" id="PF00639">
    <property type="entry name" value="Rotamase"/>
    <property type="match status" value="1"/>
</dbReference>
<feature type="domain" description="PpiC" evidence="7">
    <location>
        <begin position="171"/>
        <end position="269"/>
    </location>
</feature>
<evidence type="ECO:0000313" key="8">
    <source>
        <dbReference type="EMBL" id="TDX27711.1"/>
    </source>
</evidence>
<dbReference type="Proteomes" id="UP000295484">
    <property type="component" value="Unassembled WGS sequence"/>
</dbReference>
<dbReference type="SUPFAM" id="SSF54534">
    <property type="entry name" value="FKBP-like"/>
    <property type="match status" value="1"/>
</dbReference>
<proteinExistence type="predicted"/>
<dbReference type="EMBL" id="SOEB01000014">
    <property type="protein sequence ID" value="TDX27711.1"/>
    <property type="molecule type" value="Genomic_DNA"/>
</dbReference>
<dbReference type="PANTHER" id="PTHR47637">
    <property type="entry name" value="CHAPERONE SURA"/>
    <property type="match status" value="1"/>
</dbReference>
<dbReference type="RefSeq" id="WP_113669345.1">
    <property type="nucleotide sequence ID" value="NZ_SOEB01000014.1"/>
</dbReference>
<keyword evidence="2 6" id="KW-0732">Signal</keyword>
<sequence>MIGRVGLAAAAVAILVLSGADGSMAQQGGPFAPRLFVNDKAITNYEMDQRIQFLRLLGNPPDIEKVALDGLIDDRLRLDEAERLGITVSDEQLKEGMEEFAARGDLDVDQFVVLIGQAGVSEESFRDFVKSGLAWREVVRAKYGPRTQVTDAEIDRAVQSAAGGGPAATAGTQVLLSEIVLRADTPDYRRDALALARQLTGSIDSADAFAAAARKYSVSRSRDQGGRMGWMPLSKLPPSVAGQVLALGPGKVSEPIEMDNAIVLFQLRSIREDRAEGPKTAAVDYAKFIIPGGTLAQAMKVRMRADTCDDLYGVARGLPPERLVRETRQVADLPPDVAQELAKLDDNEVSYALGNARAAVVLMLCGRTPDLGEDGAIDREAVRRQLFGQRLAGYADSYLAELKADAIIREP</sequence>
<dbReference type="AlphaFoldDB" id="A0A4R8FYE4"/>
<dbReference type="PROSITE" id="PS01096">
    <property type="entry name" value="PPIC_PPIASE_1"/>
    <property type="match status" value="1"/>
</dbReference>
<dbReference type="PROSITE" id="PS50198">
    <property type="entry name" value="PPIC_PPIASE_2"/>
    <property type="match status" value="1"/>
</dbReference>
<evidence type="ECO:0000256" key="4">
    <source>
        <dbReference type="ARBA" id="ARBA00031484"/>
    </source>
</evidence>
<evidence type="ECO:0000256" key="1">
    <source>
        <dbReference type="ARBA" id="ARBA00018370"/>
    </source>
</evidence>
<dbReference type="InterPro" id="IPR027304">
    <property type="entry name" value="Trigger_fact/SurA_dom_sf"/>
</dbReference>
<comment type="caution">
    <text evidence="8">The sequence shown here is derived from an EMBL/GenBank/DDBJ whole genome shotgun (WGS) entry which is preliminary data.</text>
</comment>
<feature type="signal peptide" evidence="6">
    <location>
        <begin position="1"/>
        <end position="25"/>
    </location>
</feature>
<dbReference type="Gene3D" id="3.10.50.40">
    <property type="match status" value="1"/>
</dbReference>
<dbReference type="InterPro" id="IPR050280">
    <property type="entry name" value="OMP_Chaperone_SurA"/>
</dbReference>
<keyword evidence="5" id="KW-0413">Isomerase</keyword>
<evidence type="ECO:0000256" key="3">
    <source>
        <dbReference type="ARBA" id="ARBA00030642"/>
    </source>
</evidence>
<dbReference type="InterPro" id="IPR046357">
    <property type="entry name" value="PPIase_dom_sf"/>
</dbReference>
<evidence type="ECO:0000256" key="5">
    <source>
        <dbReference type="PROSITE-ProRule" id="PRU00278"/>
    </source>
</evidence>
<evidence type="ECO:0000259" key="7">
    <source>
        <dbReference type="PROSITE" id="PS50198"/>
    </source>
</evidence>